<accession>A0ABZ2M272</accession>
<sequence>MSIVATVSISGFFHEIVEDAIRTRGVAVTAGTTTYIVGLLADFARPDGRAGETMERPLAFLLDEALHTAAPAERFERLRTLGDGVLYTSGFFGDHFEARGVEQSYLIGIGQTAYGSASSMLHRSGAASDAKNERPSMDIFAELAEKFATLVDVIAEVADDAVANGAAGSKGLLKLYERWLKTGSDRLAHALSSQGLVPTRGTKGVLQ</sequence>
<keyword evidence="2" id="KW-1185">Reference proteome</keyword>
<dbReference type="EMBL" id="CP089984">
    <property type="protein sequence ID" value="WXB15492.1"/>
    <property type="molecule type" value="Genomic_DNA"/>
</dbReference>
<evidence type="ECO:0000313" key="1">
    <source>
        <dbReference type="EMBL" id="WXB15492.1"/>
    </source>
</evidence>
<organism evidence="1 2">
    <name type="scientific">Pendulispora albinea</name>
    <dbReference type="NCBI Taxonomy" id="2741071"/>
    <lineage>
        <taxon>Bacteria</taxon>
        <taxon>Pseudomonadati</taxon>
        <taxon>Myxococcota</taxon>
        <taxon>Myxococcia</taxon>
        <taxon>Myxococcales</taxon>
        <taxon>Sorangiineae</taxon>
        <taxon>Pendulisporaceae</taxon>
        <taxon>Pendulispora</taxon>
    </lineage>
</organism>
<gene>
    <name evidence="1" type="ORF">LZC94_47685</name>
</gene>
<dbReference type="Proteomes" id="UP001370348">
    <property type="component" value="Chromosome"/>
</dbReference>
<evidence type="ECO:0000313" key="2">
    <source>
        <dbReference type="Proteomes" id="UP001370348"/>
    </source>
</evidence>
<name>A0ABZ2M272_9BACT</name>
<protein>
    <submittedName>
        <fullName evidence="1">Uncharacterized protein</fullName>
    </submittedName>
</protein>
<reference evidence="1 2" key="1">
    <citation type="submission" date="2021-12" db="EMBL/GenBank/DDBJ databases">
        <title>Discovery of the Pendulisporaceae a myxobacterial family with distinct sporulation behavior and unique specialized metabolism.</title>
        <authorList>
            <person name="Garcia R."/>
            <person name="Popoff A."/>
            <person name="Bader C.D."/>
            <person name="Loehr J."/>
            <person name="Walesch S."/>
            <person name="Walt C."/>
            <person name="Boldt J."/>
            <person name="Bunk B."/>
            <person name="Haeckl F.J.F.P.J."/>
            <person name="Gunesch A.P."/>
            <person name="Birkelbach J."/>
            <person name="Nuebel U."/>
            <person name="Pietschmann T."/>
            <person name="Bach T."/>
            <person name="Mueller R."/>
        </authorList>
    </citation>
    <scope>NUCLEOTIDE SEQUENCE [LARGE SCALE GENOMIC DNA]</scope>
    <source>
        <strain evidence="1 2">MSr11954</strain>
    </source>
</reference>
<proteinExistence type="predicted"/>
<dbReference type="RefSeq" id="WP_394825121.1">
    <property type="nucleotide sequence ID" value="NZ_CP089984.1"/>
</dbReference>